<evidence type="ECO:0000256" key="1">
    <source>
        <dbReference type="SAM" id="SignalP"/>
    </source>
</evidence>
<organism evidence="2 3">
    <name type="scientific">Raphanus sativus</name>
    <name type="common">Radish</name>
    <name type="synonym">Raphanus raphanistrum var. sativus</name>
    <dbReference type="NCBI Taxonomy" id="3726"/>
    <lineage>
        <taxon>Eukaryota</taxon>
        <taxon>Viridiplantae</taxon>
        <taxon>Streptophyta</taxon>
        <taxon>Embryophyta</taxon>
        <taxon>Tracheophyta</taxon>
        <taxon>Spermatophyta</taxon>
        <taxon>Magnoliopsida</taxon>
        <taxon>eudicotyledons</taxon>
        <taxon>Gunneridae</taxon>
        <taxon>Pentapetalae</taxon>
        <taxon>rosids</taxon>
        <taxon>malvids</taxon>
        <taxon>Brassicales</taxon>
        <taxon>Brassicaceae</taxon>
        <taxon>Brassiceae</taxon>
        <taxon>Raphanus</taxon>
    </lineage>
</organism>
<keyword evidence="1" id="KW-0732">Signal</keyword>
<proteinExistence type="predicted"/>
<dbReference type="AlphaFoldDB" id="A0A6J0LZ17"/>
<dbReference type="PANTHER" id="PTHR37705">
    <property type="entry name" value="BNAA08G11710D PROTEIN"/>
    <property type="match status" value="1"/>
</dbReference>
<reference evidence="2" key="1">
    <citation type="journal article" date="2019" name="Database">
        <title>The radish genome database (RadishGD): an integrated information resource for radish genomics.</title>
        <authorList>
            <person name="Yu H.J."/>
            <person name="Baek S."/>
            <person name="Lee Y.J."/>
            <person name="Cho A."/>
            <person name="Mun J.H."/>
        </authorList>
    </citation>
    <scope>NUCLEOTIDE SEQUENCE [LARGE SCALE GENOMIC DNA]</scope>
    <source>
        <strain evidence="2">cv. WK10039</strain>
    </source>
</reference>
<reference evidence="3" key="2">
    <citation type="submission" date="2025-08" db="UniProtKB">
        <authorList>
            <consortium name="RefSeq"/>
        </authorList>
    </citation>
    <scope>IDENTIFICATION</scope>
    <source>
        <tissue evidence="3">Leaf</tissue>
    </source>
</reference>
<name>A0A6J0LZ17_RAPSA</name>
<dbReference type="RefSeq" id="XP_018464616.1">
    <property type="nucleotide sequence ID" value="XM_018609114.2"/>
</dbReference>
<accession>A0A6J0LZ17</accession>
<feature type="signal peptide" evidence="1">
    <location>
        <begin position="1"/>
        <end position="24"/>
    </location>
</feature>
<protein>
    <submittedName>
        <fullName evidence="3">Uncharacterized protein LOC108835895</fullName>
    </submittedName>
</protein>
<sequence length="62" mass="6731">MVSQKLEFCIVLVKMAVVFVATVAESLEEAFCKPPQPAVPVVHDGRRNSYANVPIPLVGFMG</sequence>
<keyword evidence="2" id="KW-1185">Reference proteome</keyword>
<dbReference type="Proteomes" id="UP000504610">
    <property type="component" value="Chromosome 5"/>
</dbReference>
<dbReference type="OrthoDB" id="1741118at2759"/>
<dbReference type="KEGG" id="rsz:108835895"/>
<evidence type="ECO:0000313" key="2">
    <source>
        <dbReference type="Proteomes" id="UP000504610"/>
    </source>
</evidence>
<evidence type="ECO:0000313" key="3">
    <source>
        <dbReference type="RefSeq" id="XP_018464616.1"/>
    </source>
</evidence>
<feature type="chain" id="PRO_5026901299" evidence="1">
    <location>
        <begin position="25"/>
        <end position="62"/>
    </location>
</feature>
<gene>
    <name evidence="3" type="primary">LOC108835895</name>
</gene>
<dbReference type="GeneID" id="108835895"/>
<dbReference type="PANTHER" id="PTHR37705:SF10">
    <property type="entry name" value="GENOME ASSEMBLY, CHROMOSOME: A03"/>
    <property type="match status" value="1"/>
</dbReference>